<dbReference type="EMBL" id="FO082277">
    <property type="protein sequence ID" value="CCO15145.1"/>
    <property type="molecule type" value="Genomic_DNA"/>
</dbReference>
<evidence type="ECO:0000313" key="5">
    <source>
        <dbReference type="Proteomes" id="UP000198341"/>
    </source>
</evidence>
<dbReference type="eggNOG" id="KOG3933">
    <property type="taxonomic scope" value="Eukaryota"/>
</dbReference>
<accession>K8ERU1</accession>
<dbReference type="GO" id="GO:0005763">
    <property type="term" value="C:mitochondrial small ribosomal subunit"/>
    <property type="evidence" value="ECO:0007669"/>
    <property type="project" value="TreeGrafter"/>
</dbReference>
<dbReference type="RefSeq" id="XP_007514905.1">
    <property type="nucleotide sequence ID" value="XM_007514843.1"/>
</dbReference>
<dbReference type="Pfam" id="PF10213">
    <property type="entry name" value="MRP-S28"/>
    <property type="match status" value="1"/>
</dbReference>
<dbReference type="GO" id="GO:0003735">
    <property type="term" value="F:structural constituent of ribosome"/>
    <property type="evidence" value="ECO:0007669"/>
    <property type="project" value="InterPro"/>
</dbReference>
<feature type="coiled-coil region" evidence="1">
    <location>
        <begin position="223"/>
        <end position="257"/>
    </location>
</feature>
<dbReference type="OrthoDB" id="283424at2759"/>
<dbReference type="Gene3D" id="3.30.160.20">
    <property type="match status" value="1"/>
</dbReference>
<evidence type="ECO:0000259" key="3">
    <source>
        <dbReference type="Pfam" id="PF10213"/>
    </source>
</evidence>
<evidence type="ECO:0000256" key="2">
    <source>
        <dbReference type="SAM" id="MobiDB-lite"/>
    </source>
</evidence>
<reference evidence="4 5" key="1">
    <citation type="submission" date="2011-10" db="EMBL/GenBank/DDBJ databases">
        <authorList>
            <person name="Genoscope - CEA"/>
        </authorList>
    </citation>
    <scope>NUCLEOTIDE SEQUENCE [LARGE SCALE GENOMIC DNA]</scope>
    <source>
        <strain evidence="4 5">RCC 1105</strain>
    </source>
</reference>
<gene>
    <name evidence="4" type="ORF">Bathy02g01170</name>
</gene>
<dbReference type="AlphaFoldDB" id="K8ERU1"/>
<organism evidence="4 5">
    <name type="scientific">Bathycoccus prasinos</name>
    <dbReference type="NCBI Taxonomy" id="41875"/>
    <lineage>
        <taxon>Eukaryota</taxon>
        <taxon>Viridiplantae</taxon>
        <taxon>Chlorophyta</taxon>
        <taxon>Mamiellophyceae</taxon>
        <taxon>Mamiellales</taxon>
        <taxon>Bathycoccaceae</taxon>
        <taxon>Bathycoccus</taxon>
    </lineage>
</organism>
<keyword evidence="1" id="KW-0175">Coiled coil</keyword>
<feature type="domain" description="Small ribosomal subunit protein mS35 mitochondrial conserved" evidence="3">
    <location>
        <begin position="265"/>
        <end position="342"/>
    </location>
</feature>
<sequence length="375" mass="42546">MSQSKRKHNSAAPFAQKLLQYTTIHKKETREDKEDKEEDRDITLAIVMSSRVVAQVSSRRGGRFLSSLLFSSSSNTPHARTFPDASLLWGQMHHRSSSSLFVVDDDVVVKGRATSKKMFFTTCARARAAAAGGEEEEGGETSSSSSSSESEDVGEKNDNNTSKSNKRLTRKDKGSYAGMLTEIDSYESHEFRRTNLYDTREHVGLEENREKVLNELLERVEEITSSEEYKAALAKEMAEMEEEEKNGTERILEWETNLVLEAGGTQDHGLNKKVSLKVNVDALMKETGLSEEAMDYIKAICGKRFLKKTNEIRIVCRRYADREHNRQWCLRALYELIEEGQKEFPSGGFKREDIIELNAKRRNELGDSATYVSQN</sequence>
<dbReference type="InterPro" id="IPR039848">
    <property type="entry name" value="Ribosomal_mS35_mt"/>
</dbReference>
<keyword evidence="5" id="KW-1185">Reference proteome</keyword>
<feature type="region of interest" description="Disordered" evidence="2">
    <location>
        <begin position="130"/>
        <end position="173"/>
    </location>
</feature>
<proteinExistence type="predicted"/>
<dbReference type="GO" id="GO:0032543">
    <property type="term" value="P:mitochondrial translation"/>
    <property type="evidence" value="ECO:0007669"/>
    <property type="project" value="InterPro"/>
</dbReference>
<dbReference type="Proteomes" id="UP000198341">
    <property type="component" value="Chromosome 2"/>
</dbReference>
<dbReference type="InterPro" id="IPR019349">
    <property type="entry name" value="Ribosomal_mS35_mit"/>
</dbReference>
<dbReference type="PANTHER" id="PTHR13490:SF0">
    <property type="entry name" value="SMALL RIBOSOMAL SUBUNIT PROTEIN MS35"/>
    <property type="match status" value="1"/>
</dbReference>
<dbReference type="KEGG" id="bpg:Bathy02g01170"/>
<name>K8ERU1_9CHLO</name>
<protein>
    <recommendedName>
        <fullName evidence="3">Small ribosomal subunit protein mS35 mitochondrial conserved domain-containing protein</fullName>
    </recommendedName>
</protein>
<evidence type="ECO:0000313" key="4">
    <source>
        <dbReference type="EMBL" id="CCO15145.1"/>
    </source>
</evidence>
<dbReference type="GeneID" id="19017231"/>
<dbReference type="PANTHER" id="PTHR13490">
    <property type="entry name" value="MITOCHONDRIAL 28S RIBOSOMAL PROTEIN S28"/>
    <property type="match status" value="1"/>
</dbReference>
<dbReference type="STRING" id="41875.K8ERU1"/>
<evidence type="ECO:0000256" key="1">
    <source>
        <dbReference type="SAM" id="Coils"/>
    </source>
</evidence>